<dbReference type="Gene3D" id="1.10.10.10">
    <property type="entry name" value="Winged helix-like DNA-binding domain superfamily/Winged helix DNA-binding domain"/>
    <property type="match status" value="1"/>
</dbReference>
<dbReference type="InterPro" id="IPR001867">
    <property type="entry name" value="OmpR/PhoB-type_DNA-bd"/>
</dbReference>
<evidence type="ECO:0000256" key="5">
    <source>
        <dbReference type="PROSITE-ProRule" id="PRU01091"/>
    </source>
</evidence>
<dbReference type="PROSITE" id="PS51755">
    <property type="entry name" value="OMPR_PHOB"/>
    <property type="match status" value="1"/>
</dbReference>
<protein>
    <submittedName>
        <fullName evidence="7">SARP family transcriptional regulator</fullName>
    </submittedName>
</protein>
<dbReference type="Pfam" id="PF00486">
    <property type="entry name" value="Trans_reg_C"/>
    <property type="match status" value="1"/>
</dbReference>
<dbReference type="SMART" id="SM01043">
    <property type="entry name" value="BTAD"/>
    <property type="match status" value="1"/>
</dbReference>
<dbReference type="EMBL" id="NOVD01000003">
    <property type="protein sequence ID" value="PCK28239.1"/>
    <property type="molecule type" value="Genomic_DNA"/>
</dbReference>
<sequence length="652" mass="70637">MRDHTFEAPALGVLGPVVAWNESSHQIDLKGPRHRAVLARLVVARGRVVPVDVIVDDLWVDPPSGATSAIRTFVSALRRALEPDRAPRKKPKVIVTEGPGYAFHAAPDAVDAWEFERLVREAADSTPAQSLELLRTALQLWRGPAYAEFADEPWARTERSRLEELRLTAVERLASAQLDLGRAAEAIPDLDAHVTEHPWREDGWRLLALALYRSDRQGDALAVLRRARKLLAEELGIDPGPRLNDLESDILRRETHLDPAGAEQIFSQVSAAYDRTVAAGSKSRLESTVGLLRSLAVAGGSGLETARNQRLTIIGAAEQLDDVELTARIIGNYDVPGIWTRSDDPRQATQIVEAAQRTLDRLPGGNEPARARLLATIALESRGLPGHHGLECARAAVQIGRALDDPGLQAFALNGLFMQTFWTNGLASERDDIGRELVDLAFRHGLATFEILGHLIRMQALSALGQFDAAELHSETVDRLAGRHERPLAAVFTTWFRAMRTAAAGAEAAHCEKLYEAAAVNLSDAGMPGLADGILPLAILALRVWRGLPAIFDPTTQWGPYEPWARPHLLIAQGQTNEAAKAVEALPDPPEDLLSEALWCLTAAAATAVGDRRVKERARAALLPAAAEIAGAGSGMLTVGPVSHYLAELEQG</sequence>
<keyword evidence="4" id="KW-0804">Transcription</keyword>
<organism evidence="7 8">
    <name type="scientific">Rhodococcus qingshengii</name>
    <dbReference type="NCBI Taxonomy" id="334542"/>
    <lineage>
        <taxon>Bacteria</taxon>
        <taxon>Bacillati</taxon>
        <taxon>Actinomycetota</taxon>
        <taxon>Actinomycetes</taxon>
        <taxon>Mycobacteriales</taxon>
        <taxon>Nocardiaceae</taxon>
        <taxon>Rhodococcus</taxon>
        <taxon>Rhodococcus erythropolis group</taxon>
    </lineage>
</organism>
<dbReference type="InterPro" id="IPR051677">
    <property type="entry name" value="AfsR-DnrI-RedD_regulator"/>
</dbReference>
<dbReference type="SUPFAM" id="SSF46894">
    <property type="entry name" value="C-terminal effector domain of the bipartite response regulators"/>
    <property type="match status" value="1"/>
</dbReference>
<evidence type="ECO:0000313" key="7">
    <source>
        <dbReference type="EMBL" id="PCK28239.1"/>
    </source>
</evidence>
<evidence type="ECO:0000256" key="4">
    <source>
        <dbReference type="ARBA" id="ARBA00023163"/>
    </source>
</evidence>
<evidence type="ECO:0000259" key="6">
    <source>
        <dbReference type="PROSITE" id="PS51755"/>
    </source>
</evidence>
<dbReference type="InterPro" id="IPR016032">
    <property type="entry name" value="Sig_transdc_resp-reg_C-effctor"/>
</dbReference>
<feature type="DNA-binding region" description="OmpR/PhoB-type" evidence="5">
    <location>
        <begin position="1"/>
        <end position="105"/>
    </location>
</feature>
<dbReference type="AlphaFoldDB" id="A0A2A5JG93"/>
<dbReference type="GO" id="GO:0003677">
    <property type="term" value="F:DNA binding"/>
    <property type="evidence" value="ECO:0007669"/>
    <property type="project" value="UniProtKB-UniRule"/>
</dbReference>
<evidence type="ECO:0000313" key="8">
    <source>
        <dbReference type="Proteomes" id="UP000230886"/>
    </source>
</evidence>
<dbReference type="Gene3D" id="1.25.40.10">
    <property type="entry name" value="Tetratricopeptide repeat domain"/>
    <property type="match status" value="1"/>
</dbReference>
<name>A0A2A5JG93_RHOSG</name>
<evidence type="ECO:0000256" key="2">
    <source>
        <dbReference type="ARBA" id="ARBA00023015"/>
    </source>
</evidence>
<dbReference type="Proteomes" id="UP000230886">
    <property type="component" value="Unassembled WGS sequence"/>
</dbReference>
<proteinExistence type="inferred from homology"/>
<comment type="similarity">
    <text evidence="1">Belongs to the AfsR/DnrI/RedD regulatory family.</text>
</comment>
<dbReference type="InterPro" id="IPR011990">
    <property type="entry name" value="TPR-like_helical_dom_sf"/>
</dbReference>
<dbReference type="SUPFAM" id="SSF48452">
    <property type="entry name" value="TPR-like"/>
    <property type="match status" value="1"/>
</dbReference>
<dbReference type="InterPro" id="IPR005158">
    <property type="entry name" value="BTAD"/>
</dbReference>
<dbReference type="CDD" id="cd15831">
    <property type="entry name" value="BTAD"/>
    <property type="match status" value="1"/>
</dbReference>
<comment type="caution">
    <text evidence="7">The sequence shown here is derived from an EMBL/GenBank/DDBJ whole genome shotgun (WGS) entry which is preliminary data.</text>
</comment>
<feature type="domain" description="OmpR/PhoB-type" evidence="6">
    <location>
        <begin position="1"/>
        <end position="105"/>
    </location>
</feature>
<dbReference type="Pfam" id="PF03704">
    <property type="entry name" value="BTAD"/>
    <property type="match status" value="1"/>
</dbReference>
<dbReference type="PANTHER" id="PTHR35807:SF1">
    <property type="entry name" value="TRANSCRIPTIONAL REGULATOR REDD"/>
    <property type="match status" value="1"/>
</dbReference>
<gene>
    <name evidence="7" type="ORF">CHR55_07380</name>
</gene>
<keyword evidence="3 5" id="KW-0238">DNA-binding</keyword>
<evidence type="ECO:0000256" key="3">
    <source>
        <dbReference type="ARBA" id="ARBA00023125"/>
    </source>
</evidence>
<dbReference type="GO" id="GO:0000160">
    <property type="term" value="P:phosphorelay signal transduction system"/>
    <property type="evidence" value="ECO:0007669"/>
    <property type="project" value="InterPro"/>
</dbReference>
<dbReference type="FunFam" id="1.25.40.10:FF:000222">
    <property type="entry name" value="SARP family transcriptional regulator"/>
    <property type="match status" value="1"/>
</dbReference>
<accession>A0A2A5JG93</accession>
<dbReference type="SMART" id="SM00862">
    <property type="entry name" value="Trans_reg_C"/>
    <property type="match status" value="1"/>
</dbReference>
<dbReference type="RefSeq" id="WP_099697199.1">
    <property type="nucleotide sequence ID" value="NZ_NOVD01000003.1"/>
</dbReference>
<keyword evidence="2" id="KW-0805">Transcription regulation</keyword>
<dbReference type="PANTHER" id="PTHR35807">
    <property type="entry name" value="TRANSCRIPTIONAL REGULATOR REDD-RELATED"/>
    <property type="match status" value="1"/>
</dbReference>
<dbReference type="InterPro" id="IPR036388">
    <property type="entry name" value="WH-like_DNA-bd_sf"/>
</dbReference>
<evidence type="ECO:0000256" key="1">
    <source>
        <dbReference type="ARBA" id="ARBA00005820"/>
    </source>
</evidence>
<dbReference type="GO" id="GO:0006355">
    <property type="term" value="P:regulation of DNA-templated transcription"/>
    <property type="evidence" value="ECO:0007669"/>
    <property type="project" value="InterPro"/>
</dbReference>
<reference evidence="7 8" key="1">
    <citation type="submission" date="2017-07" db="EMBL/GenBank/DDBJ databases">
        <title>Draft sequence of Rhodococcus enclensis 23b-28.</title>
        <authorList>
            <person name="Besaury L."/>
            <person name="Sancelme M."/>
            <person name="Amato P."/>
            <person name="Lallement A."/>
            <person name="Delort A.-M."/>
        </authorList>
    </citation>
    <scope>NUCLEOTIDE SEQUENCE [LARGE SCALE GENOMIC DNA]</scope>
    <source>
        <strain evidence="7 8">23b-28</strain>
    </source>
</reference>